<feature type="binding site" evidence="4">
    <location>
        <position position="122"/>
    </location>
    <ligand>
        <name>D-ribulose 5-phosphate</name>
        <dbReference type="ChEBI" id="CHEBI:58121"/>
    </ligand>
</feature>
<comment type="similarity">
    <text evidence="1">Belongs to the LacAB/RpiB family.</text>
</comment>
<feature type="active site" description="Proton acceptor" evidence="3">
    <location>
        <position position="78"/>
    </location>
</feature>
<proteinExistence type="inferred from homology"/>
<accession>A0A7V6A4T0</accession>
<dbReference type="NCBIfam" id="TIGR01120">
    <property type="entry name" value="rpiB"/>
    <property type="match status" value="1"/>
</dbReference>
<keyword evidence="2 5" id="KW-0413">Isomerase</keyword>
<dbReference type="InterPro" id="IPR036569">
    <property type="entry name" value="RpiB_LacA_LacB_sf"/>
</dbReference>
<dbReference type="NCBIfam" id="TIGR00689">
    <property type="entry name" value="rpiB_lacA_lacB"/>
    <property type="match status" value="1"/>
</dbReference>
<feature type="binding site" evidence="4">
    <location>
        <position position="112"/>
    </location>
    <ligand>
        <name>D-ribulose 5-phosphate</name>
        <dbReference type="ChEBI" id="CHEBI:58121"/>
    </ligand>
</feature>
<organism evidence="5">
    <name type="scientific">Desulfobacca acetoxidans</name>
    <dbReference type="NCBI Taxonomy" id="60893"/>
    <lineage>
        <taxon>Bacteria</taxon>
        <taxon>Pseudomonadati</taxon>
        <taxon>Thermodesulfobacteriota</taxon>
        <taxon>Desulfobaccia</taxon>
        <taxon>Desulfobaccales</taxon>
        <taxon>Desulfobaccaceae</taxon>
        <taxon>Desulfobacca</taxon>
    </lineage>
</organism>
<dbReference type="AlphaFoldDB" id="A0A7V6A4T0"/>
<evidence type="ECO:0000256" key="2">
    <source>
        <dbReference type="ARBA" id="ARBA00023235"/>
    </source>
</evidence>
<name>A0A7V6A4T0_9BACT</name>
<dbReference type="PANTHER" id="PTHR30345">
    <property type="entry name" value="RIBOSE-5-PHOSPHATE ISOMERASE B"/>
    <property type="match status" value="1"/>
</dbReference>
<gene>
    <name evidence="5" type="primary">rpiB</name>
    <name evidence="5" type="ORF">ENV52_10495</name>
</gene>
<dbReference type="GO" id="GO:0019316">
    <property type="term" value="P:D-allose catabolic process"/>
    <property type="evidence" value="ECO:0007669"/>
    <property type="project" value="TreeGrafter"/>
</dbReference>
<protein>
    <submittedName>
        <fullName evidence="5">Ribose 5-phosphate isomerase B</fullName>
        <ecNumber evidence="5">5.3.1.6</ecNumber>
    </submittedName>
</protein>
<dbReference type="PANTHER" id="PTHR30345:SF0">
    <property type="entry name" value="DNA DAMAGE-REPAIR_TOLERATION PROTEIN DRT102"/>
    <property type="match status" value="1"/>
</dbReference>
<evidence type="ECO:0000313" key="5">
    <source>
        <dbReference type="EMBL" id="HHS30115.1"/>
    </source>
</evidence>
<dbReference type="Pfam" id="PF02502">
    <property type="entry name" value="LacAB_rpiB"/>
    <property type="match status" value="1"/>
</dbReference>
<dbReference type="Gene3D" id="3.40.1400.10">
    <property type="entry name" value="Sugar-phosphate isomerase, RpiB/LacA/LacB"/>
    <property type="match status" value="1"/>
</dbReference>
<feature type="active site" description="Proton donor" evidence="3">
    <location>
        <position position="111"/>
    </location>
</feature>
<dbReference type="GO" id="GO:0009052">
    <property type="term" value="P:pentose-phosphate shunt, non-oxidative branch"/>
    <property type="evidence" value="ECO:0007669"/>
    <property type="project" value="TreeGrafter"/>
</dbReference>
<evidence type="ECO:0000256" key="4">
    <source>
        <dbReference type="PIRSR" id="PIRSR005384-2"/>
    </source>
</evidence>
<comment type="caution">
    <text evidence="5">The sequence shown here is derived from an EMBL/GenBank/DDBJ whole genome shotgun (WGS) entry which is preliminary data.</text>
</comment>
<feature type="binding site" evidence="4">
    <location>
        <position position="145"/>
    </location>
    <ligand>
        <name>D-ribulose 5-phosphate</name>
        <dbReference type="ChEBI" id="CHEBI:58121"/>
    </ligand>
</feature>
<dbReference type="EMBL" id="DTGR01000164">
    <property type="protein sequence ID" value="HHS30115.1"/>
    <property type="molecule type" value="Genomic_DNA"/>
</dbReference>
<feature type="binding site" evidence="4">
    <location>
        <position position="149"/>
    </location>
    <ligand>
        <name>D-ribulose 5-phosphate</name>
        <dbReference type="ChEBI" id="CHEBI:58121"/>
    </ligand>
</feature>
<dbReference type="GO" id="GO:0004751">
    <property type="term" value="F:ribose-5-phosphate isomerase activity"/>
    <property type="evidence" value="ECO:0007669"/>
    <property type="project" value="UniProtKB-EC"/>
</dbReference>
<dbReference type="SUPFAM" id="SSF89623">
    <property type="entry name" value="Ribose/Galactose isomerase RpiB/AlsB"/>
    <property type="match status" value="1"/>
</dbReference>
<dbReference type="EC" id="5.3.1.6" evidence="5"/>
<evidence type="ECO:0000256" key="3">
    <source>
        <dbReference type="PIRSR" id="PIRSR005384-1"/>
    </source>
</evidence>
<sequence>MSSTLSKPEPKADIIAIACDHAGYHLKTEVVRLLGELGVQVQDLGCSNPDESVHYPVFGKKVVDSILSRPRGRGILICGTGLGMSIIANRFSGIRAALCHDVSTAVMSRRHNDANLLVLGGRMIGPQLAREIVQAWLATPFDGGRHQDRLDLLEQLAGPRPGTEL</sequence>
<feature type="binding site" evidence="4">
    <location>
        <begin position="79"/>
        <end position="83"/>
    </location>
    <ligand>
        <name>D-ribulose 5-phosphate</name>
        <dbReference type="ChEBI" id="CHEBI:58121"/>
    </ligand>
</feature>
<dbReference type="PIRSF" id="PIRSF005384">
    <property type="entry name" value="RpiB_LacA_B"/>
    <property type="match status" value="1"/>
</dbReference>
<feature type="binding site" evidence="4">
    <location>
        <begin position="20"/>
        <end position="21"/>
    </location>
    <ligand>
        <name>D-ribulose 5-phosphate</name>
        <dbReference type="ChEBI" id="CHEBI:58121"/>
    </ligand>
</feature>
<evidence type="ECO:0000256" key="1">
    <source>
        <dbReference type="ARBA" id="ARBA00008754"/>
    </source>
</evidence>
<dbReference type="InterPro" id="IPR003500">
    <property type="entry name" value="RpiB_LacA_LacB"/>
</dbReference>
<dbReference type="NCBIfam" id="NF004051">
    <property type="entry name" value="PRK05571.1"/>
    <property type="match status" value="1"/>
</dbReference>
<reference evidence="5" key="1">
    <citation type="journal article" date="2020" name="mSystems">
        <title>Genome- and Community-Level Interaction Insights into Carbon Utilization and Element Cycling Functions of Hydrothermarchaeota in Hydrothermal Sediment.</title>
        <authorList>
            <person name="Zhou Z."/>
            <person name="Liu Y."/>
            <person name="Xu W."/>
            <person name="Pan J."/>
            <person name="Luo Z.H."/>
            <person name="Li M."/>
        </authorList>
    </citation>
    <scope>NUCLEOTIDE SEQUENCE [LARGE SCALE GENOMIC DNA]</scope>
    <source>
        <strain evidence="5">SpSt-767</strain>
    </source>
</reference>
<dbReference type="InterPro" id="IPR004785">
    <property type="entry name" value="RpiB"/>
</dbReference>